<dbReference type="InterPro" id="IPR011993">
    <property type="entry name" value="PH-like_dom_sf"/>
</dbReference>
<dbReference type="Pfam" id="PF00169">
    <property type="entry name" value="PH"/>
    <property type="match status" value="1"/>
</dbReference>
<feature type="domain" description="PH" evidence="2">
    <location>
        <begin position="251"/>
        <end position="360"/>
    </location>
</feature>
<evidence type="ECO:0000313" key="4">
    <source>
        <dbReference type="Proteomes" id="UP001489004"/>
    </source>
</evidence>
<dbReference type="AlphaFoldDB" id="A0AAW1P9Z4"/>
<accession>A0AAW1P9Z4</accession>
<feature type="region of interest" description="Disordered" evidence="1">
    <location>
        <begin position="178"/>
        <end position="197"/>
    </location>
</feature>
<feature type="compositionally biased region" description="Polar residues" evidence="1">
    <location>
        <begin position="186"/>
        <end position="196"/>
    </location>
</feature>
<evidence type="ECO:0000256" key="1">
    <source>
        <dbReference type="SAM" id="MobiDB-lite"/>
    </source>
</evidence>
<reference evidence="3 4" key="1">
    <citation type="journal article" date="2024" name="Nat. Commun.">
        <title>Phylogenomics reveals the evolutionary origins of lichenization in chlorophyte algae.</title>
        <authorList>
            <person name="Puginier C."/>
            <person name="Libourel C."/>
            <person name="Otte J."/>
            <person name="Skaloud P."/>
            <person name="Haon M."/>
            <person name="Grisel S."/>
            <person name="Petersen M."/>
            <person name="Berrin J.G."/>
            <person name="Delaux P.M."/>
            <person name="Dal Grande F."/>
            <person name="Keller J."/>
        </authorList>
    </citation>
    <scope>NUCLEOTIDE SEQUENCE [LARGE SCALE GENOMIC DNA]</scope>
    <source>
        <strain evidence="3 4">SAG 2043</strain>
    </source>
</reference>
<comment type="caution">
    <text evidence="3">The sequence shown here is derived from an EMBL/GenBank/DDBJ whole genome shotgun (WGS) entry which is preliminary data.</text>
</comment>
<dbReference type="SUPFAM" id="SSF50729">
    <property type="entry name" value="PH domain-like"/>
    <property type="match status" value="1"/>
</dbReference>
<sequence length="375" mass="41485">MAASQDDAATPRVGRLVLRMLGVINVHAGQDPKKPALSAIAEAGPPEPDVQLFFRARVGERQLDSSRALTHRNLRRGAGVSTSKQWEDTLSFDIPEQASHLELRLYRAEVASTMPVQVTAARVRTPFQTSGPLQSAAVKRSHHCFISRVQRSLSNTVVATAASFSKARLQNFSFSRRGLPHDKENMPQQPVQTDVDTSLRDRTALRETLIGGARISLAALVASDGQPRSFRLYGEDMQPNGIVEVAAAFVSMVREGWLQRRARSSLARRKWKVYWCELLSDGQIIFYSSAAKQPAEMRGQIHLASAHHVALSSAHASEPNARSYIEVICTSARGLCTDYLKANHPDDARSWLQDFQEIFGLRRPQPRGSVWKAGA</sequence>
<dbReference type="Gene3D" id="2.30.29.30">
    <property type="entry name" value="Pleckstrin-homology domain (PH domain)/Phosphotyrosine-binding domain (PTB)"/>
    <property type="match status" value="1"/>
</dbReference>
<evidence type="ECO:0000259" key="2">
    <source>
        <dbReference type="PROSITE" id="PS50003"/>
    </source>
</evidence>
<name>A0AAW1P9Z4_9CHLO</name>
<evidence type="ECO:0000313" key="3">
    <source>
        <dbReference type="EMBL" id="KAK9804882.1"/>
    </source>
</evidence>
<dbReference type="InterPro" id="IPR001849">
    <property type="entry name" value="PH_domain"/>
</dbReference>
<dbReference type="Proteomes" id="UP001489004">
    <property type="component" value="Unassembled WGS sequence"/>
</dbReference>
<keyword evidence="4" id="KW-1185">Reference proteome</keyword>
<dbReference type="PROSITE" id="PS50003">
    <property type="entry name" value="PH_DOMAIN"/>
    <property type="match status" value="1"/>
</dbReference>
<organism evidence="3 4">
    <name type="scientific">[Myrmecia] bisecta</name>
    <dbReference type="NCBI Taxonomy" id="41462"/>
    <lineage>
        <taxon>Eukaryota</taxon>
        <taxon>Viridiplantae</taxon>
        <taxon>Chlorophyta</taxon>
        <taxon>core chlorophytes</taxon>
        <taxon>Trebouxiophyceae</taxon>
        <taxon>Trebouxiales</taxon>
        <taxon>Trebouxiaceae</taxon>
        <taxon>Myrmecia</taxon>
    </lineage>
</organism>
<dbReference type="SMART" id="SM00233">
    <property type="entry name" value="PH"/>
    <property type="match status" value="1"/>
</dbReference>
<proteinExistence type="predicted"/>
<protein>
    <recommendedName>
        <fullName evidence="2">PH domain-containing protein</fullName>
    </recommendedName>
</protein>
<dbReference type="EMBL" id="JALJOR010000017">
    <property type="protein sequence ID" value="KAK9804882.1"/>
    <property type="molecule type" value="Genomic_DNA"/>
</dbReference>
<gene>
    <name evidence="3" type="ORF">WJX72_010059</name>
</gene>